<dbReference type="AlphaFoldDB" id="A0A9P5TX52"/>
<protein>
    <submittedName>
        <fullName evidence="2">Uncharacterized protein</fullName>
    </submittedName>
</protein>
<feature type="chain" id="PRO_5040288842" evidence="1">
    <location>
        <begin position="22"/>
        <end position="98"/>
    </location>
</feature>
<name>A0A9P5TX52_9AGAR</name>
<feature type="non-terminal residue" evidence="2">
    <location>
        <position position="1"/>
    </location>
</feature>
<sequence>QHKIAFLGQVLSYFFIPFTSAKMSLSDQVFHLATYAHLTYAMYKCNGLGFLTSALYANSHSVVKAVICTVACLQAIDPELLYLLILDGTDRLVLAISE</sequence>
<evidence type="ECO:0000256" key="1">
    <source>
        <dbReference type="SAM" id="SignalP"/>
    </source>
</evidence>
<reference evidence="2" key="1">
    <citation type="submission" date="2020-11" db="EMBL/GenBank/DDBJ databases">
        <authorList>
            <consortium name="DOE Joint Genome Institute"/>
            <person name="Ahrendt S."/>
            <person name="Riley R."/>
            <person name="Andreopoulos W."/>
            <person name="Labutti K."/>
            <person name="Pangilinan J."/>
            <person name="Ruiz-Duenas F.J."/>
            <person name="Barrasa J.M."/>
            <person name="Sanchez-Garcia M."/>
            <person name="Camarero S."/>
            <person name="Miyauchi S."/>
            <person name="Serrano A."/>
            <person name="Linde D."/>
            <person name="Babiker R."/>
            <person name="Drula E."/>
            <person name="Ayuso-Fernandez I."/>
            <person name="Pacheco R."/>
            <person name="Padilla G."/>
            <person name="Ferreira P."/>
            <person name="Barriuso J."/>
            <person name="Kellner H."/>
            <person name="Castanera R."/>
            <person name="Alfaro M."/>
            <person name="Ramirez L."/>
            <person name="Pisabarro A.G."/>
            <person name="Kuo A."/>
            <person name="Tritt A."/>
            <person name="Lipzen A."/>
            <person name="He G."/>
            <person name="Yan M."/>
            <person name="Ng V."/>
            <person name="Cullen D."/>
            <person name="Martin F."/>
            <person name="Rosso M.-N."/>
            <person name="Henrissat B."/>
            <person name="Hibbett D."/>
            <person name="Martinez A.T."/>
            <person name="Grigoriev I.V."/>
        </authorList>
    </citation>
    <scope>NUCLEOTIDE SEQUENCE</scope>
    <source>
        <strain evidence="2">AH 40177</strain>
    </source>
</reference>
<feature type="signal peptide" evidence="1">
    <location>
        <begin position="1"/>
        <end position="21"/>
    </location>
</feature>
<dbReference type="EMBL" id="JADNRY010000453">
    <property type="protein sequence ID" value="KAF9052544.1"/>
    <property type="molecule type" value="Genomic_DNA"/>
</dbReference>
<comment type="caution">
    <text evidence="2">The sequence shown here is derived from an EMBL/GenBank/DDBJ whole genome shotgun (WGS) entry which is preliminary data.</text>
</comment>
<organism evidence="2 3">
    <name type="scientific">Rhodocollybia butyracea</name>
    <dbReference type="NCBI Taxonomy" id="206335"/>
    <lineage>
        <taxon>Eukaryota</taxon>
        <taxon>Fungi</taxon>
        <taxon>Dikarya</taxon>
        <taxon>Basidiomycota</taxon>
        <taxon>Agaricomycotina</taxon>
        <taxon>Agaricomycetes</taxon>
        <taxon>Agaricomycetidae</taxon>
        <taxon>Agaricales</taxon>
        <taxon>Marasmiineae</taxon>
        <taxon>Omphalotaceae</taxon>
        <taxon>Rhodocollybia</taxon>
    </lineage>
</organism>
<feature type="non-terminal residue" evidence="2">
    <location>
        <position position="98"/>
    </location>
</feature>
<gene>
    <name evidence="2" type="ORF">BDP27DRAFT_1142635</name>
</gene>
<keyword evidence="1" id="KW-0732">Signal</keyword>
<accession>A0A9P5TX52</accession>
<dbReference type="OrthoDB" id="3048541at2759"/>
<dbReference type="Proteomes" id="UP000772434">
    <property type="component" value="Unassembled WGS sequence"/>
</dbReference>
<evidence type="ECO:0000313" key="3">
    <source>
        <dbReference type="Proteomes" id="UP000772434"/>
    </source>
</evidence>
<keyword evidence="3" id="KW-1185">Reference proteome</keyword>
<proteinExistence type="predicted"/>
<evidence type="ECO:0000313" key="2">
    <source>
        <dbReference type="EMBL" id="KAF9052544.1"/>
    </source>
</evidence>